<dbReference type="SMART" id="SM00345">
    <property type="entry name" value="HTH_GNTR"/>
    <property type="match status" value="1"/>
</dbReference>
<dbReference type="Gene3D" id="1.20.120.530">
    <property type="entry name" value="GntR ligand-binding domain-like"/>
    <property type="match status" value="1"/>
</dbReference>
<dbReference type="AlphaFoldDB" id="A0A7H8Q9E7"/>
<dbReference type="PRINTS" id="PR00033">
    <property type="entry name" value="HTHASNC"/>
</dbReference>
<dbReference type="Pfam" id="PF00392">
    <property type="entry name" value="GntR"/>
    <property type="match status" value="1"/>
</dbReference>
<evidence type="ECO:0000313" key="6">
    <source>
        <dbReference type="Proteomes" id="UP000509222"/>
    </source>
</evidence>
<dbReference type="InterPro" id="IPR011711">
    <property type="entry name" value="GntR_C"/>
</dbReference>
<dbReference type="InterPro" id="IPR008920">
    <property type="entry name" value="TF_FadR/GntR_C"/>
</dbReference>
<dbReference type="PANTHER" id="PTHR43537">
    <property type="entry name" value="TRANSCRIPTIONAL REGULATOR, GNTR FAMILY"/>
    <property type="match status" value="1"/>
</dbReference>
<evidence type="ECO:0000256" key="2">
    <source>
        <dbReference type="ARBA" id="ARBA00023125"/>
    </source>
</evidence>
<dbReference type="Gene3D" id="1.10.10.10">
    <property type="entry name" value="Winged helix-like DNA-binding domain superfamily/Winged helix DNA-binding domain"/>
    <property type="match status" value="1"/>
</dbReference>
<dbReference type="PROSITE" id="PS50949">
    <property type="entry name" value="HTH_GNTR"/>
    <property type="match status" value="1"/>
</dbReference>
<dbReference type="Proteomes" id="UP000509222">
    <property type="component" value="Chromosome"/>
</dbReference>
<dbReference type="SUPFAM" id="SSF48008">
    <property type="entry name" value="GntR ligand-binding domain-like"/>
    <property type="match status" value="1"/>
</dbReference>
<evidence type="ECO:0000256" key="3">
    <source>
        <dbReference type="ARBA" id="ARBA00023163"/>
    </source>
</evidence>
<sequence>MIPITEVKKNSVYDYLYNAIRTGDIKAGQTLTERDLANRIGVSRTPVREAIRKLEEQGLVTHVPHKGVKVVTLTVEKVKQLYEVRELLEGLAARTLSQIQTPEIMEELEGYVARAEKEAVANNIKELSEINSEFHLTLARLSENFYLEAIMTMLQTQISLMMATSLSHAGRPLENIEEHKMMIGAIQSGDGDFAESTARFHVRKAKENALKKIEEGGNG</sequence>
<gene>
    <name evidence="5" type="ORF">HF394_05800</name>
</gene>
<organism evidence="5 6">
    <name type="scientific">Planococcus glaciei</name>
    <dbReference type="NCBI Taxonomy" id="459472"/>
    <lineage>
        <taxon>Bacteria</taxon>
        <taxon>Bacillati</taxon>
        <taxon>Bacillota</taxon>
        <taxon>Bacilli</taxon>
        <taxon>Bacillales</taxon>
        <taxon>Caryophanaceae</taxon>
        <taxon>Planococcus</taxon>
    </lineage>
</organism>
<dbReference type="RefSeq" id="WP_176294234.1">
    <property type="nucleotide sequence ID" value="NZ_CP051177.1"/>
</dbReference>
<dbReference type="InterPro" id="IPR036388">
    <property type="entry name" value="WH-like_DNA-bd_sf"/>
</dbReference>
<dbReference type="Pfam" id="PF07729">
    <property type="entry name" value="FCD"/>
    <property type="match status" value="1"/>
</dbReference>
<evidence type="ECO:0000313" key="5">
    <source>
        <dbReference type="EMBL" id="QKX50142.1"/>
    </source>
</evidence>
<keyword evidence="1" id="KW-0805">Transcription regulation</keyword>
<dbReference type="InterPro" id="IPR000524">
    <property type="entry name" value="Tscrpt_reg_HTH_GntR"/>
</dbReference>
<dbReference type="SMART" id="SM00895">
    <property type="entry name" value="FCD"/>
    <property type="match status" value="1"/>
</dbReference>
<evidence type="ECO:0000259" key="4">
    <source>
        <dbReference type="PROSITE" id="PS50949"/>
    </source>
</evidence>
<dbReference type="SUPFAM" id="SSF46785">
    <property type="entry name" value="Winged helix' DNA-binding domain"/>
    <property type="match status" value="1"/>
</dbReference>
<dbReference type="PANTHER" id="PTHR43537:SF24">
    <property type="entry name" value="GLUCONATE OPERON TRANSCRIPTIONAL REPRESSOR"/>
    <property type="match status" value="1"/>
</dbReference>
<keyword evidence="6" id="KW-1185">Reference proteome</keyword>
<dbReference type="EMBL" id="CP051177">
    <property type="protein sequence ID" value="QKX50142.1"/>
    <property type="molecule type" value="Genomic_DNA"/>
</dbReference>
<dbReference type="PRINTS" id="PR00035">
    <property type="entry name" value="HTHGNTR"/>
</dbReference>
<reference evidence="5 6" key="1">
    <citation type="submission" date="2020-04" db="EMBL/GenBank/DDBJ databases">
        <authorList>
            <person name="Pajer P."/>
            <person name="Broz P."/>
        </authorList>
    </citation>
    <scope>NUCLEOTIDE SEQUENCE [LARGE SCALE GENOMIC DNA]</scope>
    <source>
        <strain evidence="6">NRL-ATB46093</strain>
    </source>
</reference>
<dbReference type="GO" id="GO:0003700">
    <property type="term" value="F:DNA-binding transcription factor activity"/>
    <property type="evidence" value="ECO:0007669"/>
    <property type="project" value="InterPro"/>
</dbReference>
<protein>
    <submittedName>
        <fullName evidence="5">GntR family transcriptional regulator</fullName>
    </submittedName>
</protein>
<dbReference type="InterPro" id="IPR036390">
    <property type="entry name" value="WH_DNA-bd_sf"/>
</dbReference>
<evidence type="ECO:0000256" key="1">
    <source>
        <dbReference type="ARBA" id="ARBA00023015"/>
    </source>
</evidence>
<keyword evidence="3" id="KW-0804">Transcription</keyword>
<keyword evidence="2" id="KW-0238">DNA-binding</keyword>
<dbReference type="GO" id="GO:0043565">
    <property type="term" value="F:sequence-specific DNA binding"/>
    <property type="evidence" value="ECO:0007669"/>
    <property type="project" value="InterPro"/>
</dbReference>
<dbReference type="CDD" id="cd07377">
    <property type="entry name" value="WHTH_GntR"/>
    <property type="match status" value="1"/>
</dbReference>
<dbReference type="InterPro" id="IPR000485">
    <property type="entry name" value="AsnC-type_HTH_dom"/>
</dbReference>
<proteinExistence type="predicted"/>
<name>A0A7H8Q9E7_9BACL</name>
<accession>A0A7H8Q9E7</accession>
<reference evidence="6" key="2">
    <citation type="submission" date="2020-06" db="EMBL/GenBank/DDBJ databases">
        <title>Isolation of Planomicrobium glaciei.</title>
        <authorList>
            <person name="Malisova L."/>
            <person name="Safrankova R."/>
            <person name="Jakubu V."/>
            <person name="Spanelova P."/>
        </authorList>
    </citation>
    <scope>NUCLEOTIDE SEQUENCE [LARGE SCALE GENOMIC DNA]</scope>
    <source>
        <strain evidence="6">NRL-ATB46093</strain>
    </source>
</reference>
<feature type="domain" description="HTH gntR-type" evidence="4">
    <location>
        <begin position="6"/>
        <end position="73"/>
    </location>
</feature>